<protein>
    <submittedName>
        <fullName evidence="2">Uncharacterized protein</fullName>
    </submittedName>
</protein>
<accession>V4MB90</accession>
<evidence type="ECO:0000313" key="2">
    <source>
        <dbReference type="EMBL" id="ESQ28461.1"/>
    </source>
</evidence>
<keyword evidence="1" id="KW-1133">Transmembrane helix</keyword>
<evidence type="ECO:0000256" key="1">
    <source>
        <dbReference type="SAM" id="Phobius"/>
    </source>
</evidence>
<dbReference type="AlphaFoldDB" id="V4MB90"/>
<gene>
    <name evidence="2" type="ORF">EUTSA_v100192211mg</name>
</gene>
<keyword evidence="1" id="KW-0472">Membrane</keyword>
<proteinExistence type="predicted"/>
<name>V4MB90_EUTSA</name>
<dbReference type="EMBL" id="KI517953">
    <property type="protein sequence ID" value="ESQ28461.1"/>
    <property type="molecule type" value="Genomic_DNA"/>
</dbReference>
<organism evidence="2 3">
    <name type="scientific">Eutrema salsugineum</name>
    <name type="common">Saltwater cress</name>
    <name type="synonym">Sisymbrium salsugineum</name>
    <dbReference type="NCBI Taxonomy" id="72664"/>
    <lineage>
        <taxon>Eukaryota</taxon>
        <taxon>Viridiplantae</taxon>
        <taxon>Streptophyta</taxon>
        <taxon>Embryophyta</taxon>
        <taxon>Tracheophyta</taxon>
        <taxon>Spermatophyta</taxon>
        <taxon>Magnoliopsida</taxon>
        <taxon>eudicotyledons</taxon>
        <taxon>Gunneridae</taxon>
        <taxon>Pentapetalae</taxon>
        <taxon>rosids</taxon>
        <taxon>malvids</taxon>
        <taxon>Brassicales</taxon>
        <taxon>Brassicaceae</taxon>
        <taxon>Eutremeae</taxon>
        <taxon>Eutrema</taxon>
    </lineage>
</organism>
<sequence length="36" mass="4407">SYYWVHNLIGMIPPPDLTFMVIHLSYYAFMFFSYKN</sequence>
<dbReference type="Proteomes" id="UP000030689">
    <property type="component" value="Unassembled WGS sequence"/>
</dbReference>
<feature type="transmembrane region" description="Helical" evidence="1">
    <location>
        <begin position="17"/>
        <end position="34"/>
    </location>
</feature>
<feature type="non-terminal residue" evidence="2">
    <location>
        <position position="1"/>
    </location>
</feature>
<dbReference type="KEGG" id="eus:EUTSA_v100192211m"/>
<dbReference type="Gramene" id="ESQ28461">
    <property type="protein sequence ID" value="ESQ28461"/>
    <property type="gene ID" value="EUTSA_v100192211mg"/>
</dbReference>
<keyword evidence="1" id="KW-0812">Transmembrane</keyword>
<keyword evidence="3" id="KW-1185">Reference proteome</keyword>
<reference evidence="2 3" key="1">
    <citation type="journal article" date="2013" name="Front. Plant Sci.">
        <title>The Reference Genome of the Halophytic Plant Eutrema salsugineum.</title>
        <authorList>
            <person name="Yang R."/>
            <person name="Jarvis D.E."/>
            <person name="Chen H."/>
            <person name="Beilstein M.A."/>
            <person name="Grimwood J."/>
            <person name="Jenkins J."/>
            <person name="Shu S."/>
            <person name="Prochnik S."/>
            <person name="Xin M."/>
            <person name="Ma C."/>
            <person name="Schmutz J."/>
            <person name="Wing R.A."/>
            <person name="Mitchell-Olds T."/>
            <person name="Schumaker K.S."/>
            <person name="Wang X."/>
        </authorList>
    </citation>
    <scope>NUCLEOTIDE SEQUENCE [LARGE SCALE GENOMIC DNA]</scope>
</reference>
<evidence type="ECO:0000313" key="3">
    <source>
        <dbReference type="Proteomes" id="UP000030689"/>
    </source>
</evidence>